<comment type="subcellular location">
    <subcellularLocation>
        <location evidence="1">Cell outer membrane</location>
    </subcellularLocation>
</comment>
<dbReference type="OrthoDB" id="9814637at2"/>
<keyword evidence="6" id="KW-0472">Membrane</keyword>
<protein>
    <submittedName>
        <fullName evidence="8">Outer membrane protein, adhesin transport system</fullName>
    </submittedName>
</protein>
<keyword evidence="7" id="KW-0998">Cell outer membrane</keyword>
<evidence type="ECO:0000256" key="5">
    <source>
        <dbReference type="ARBA" id="ARBA00022692"/>
    </source>
</evidence>
<keyword evidence="4" id="KW-1134">Transmembrane beta strand</keyword>
<dbReference type="STRING" id="1121869.SAMN03084138_00840"/>
<dbReference type="EMBL" id="FOWR01000005">
    <property type="protein sequence ID" value="SFO92956.1"/>
    <property type="molecule type" value="Genomic_DNA"/>
</dbReference>
<dbReference type="NCBIfam" id="TIGR01844">
    <property type="entry name" value="type_I_sec_TolC"/>
    <property type="match status" value="1"/>
</dbReference>
<dbReference type="GeneID" id="35872550"/>
<dbReference type="InterPro" id="IPR010130">
    <property type="entry name" value="T1SS_OMP_TolC"/>
</dbReference>
<keyword evidence="5" id="KW-0812">Transmembrane</keyword>
<reference evidence="8 9" key="1">
    <citation type="submission" date="2016-10" db="EMBL/GenBank/DDBJ databases">
        <authorList>
            <person name="de Groot N.N."/>
        </authorList>
    </citation>
    <scope>NUCLEOTIDE SEQUENCE [LARGE SCALE GENOMIC DNA]</scope>
    <source>
        <strain evidence="8 9">DSM 15893</strain>
    </source>
</reference>
<comment type="similarity">
    <text evidence="2">Belongs to the outer membrane factor (OMF) (TC 1.B.17) family.</text>
</comment>
<keyword evidence="3" id="KW-0813">Transport</keyword>
<dbReference type="RefSeq" id="WP_017013730.1">
    <property type="nucleotide sequence ID" value="NZ_FOWR01000005.1"/>
</dbReference>
<evidence type="ECO:0000256" key="6">
    <source>
        <dbReference type="ARBA" id="ARBA00023136"/>
    </source>
</evidence>
<gene>
    <name evidence="8" type="ORF">SAMN03084138_00840</name>
</gene>
<dbReference type="GO" id="GO:0015288">
    <property type="term" value="F:porin activity"/>
    <property type="evidence" value="ECO:0007669"/>
    <property type="project" value="TreeGrafter"/>
</dbReference>
<dbReference type="PANTHER" id="PTHR30026">
    <property type="entry name" value="OUTER MEMBRANE PROTEIN TOLC"/>
    <property type="match status" value="1"/>
</dbReference>
<dbReference type="Proteomes" id="UP000182692">
    <property type="component" value="Unassembled WGS sequence"/>
</dbReference>
<sequence>MKPFYTRKRQRFSQTNTDVAYFKSKINHTKQQVKMMTLLTESIPTKMSMMVLAATVSVYIPSASAQSLEQAVAETLSQNPVIREAYNQFNSQEEQIDASQGGYLPSVDLEAGIGYSDYDNDNNQGHYKPRDVRISLRQLIWDGAITYNDIKRTKSEAEAQRFQLLSEAQDTALSVTEVYLNVLKSEAILDLSLKNLETHERIHNDIKRRTDSGISSTADLSQVEGRLAQAHTNLLAARSNLDDETTEFERVVGRSPAALVKPEVDALFIPQSLVDALAAAKENNPVVHVASNDVEAARYQYEQAKGDFYPTFTIEASQEWGEELDGSPGDTDEFQAMLRMRYNLFSGGTDAAEARSAAYQINKAKNIRNNAHRMLNESTRLAWTAKELSEKQTTFLQQHVDASAKTLTAYEKQYMIGRRTLLDLLNTENELFDARRSYLDAHFEGILARYRVLNATGLLLSELRVDTPEEWQTSVYDDQGDGQ</sequence>
<accession>A0A1I5L7V4</accession>
<proteinExistence type="inferred from homology"/>
<evidence type="ECO:0000256" key="4">
    <source>
        <dbReference type="ARBA" id="ARBA00022452"/>
    </source>
</evidence>
<dbReference type="SUPFAM" id="SSF56954">
    <property type="entry name" value="Outer membrane efflux proteins (OEP)"/>
    <property type="match status" value="1"/>
</dbReference>
<dbReference type="Gene3D" id="1.20.1600.10">
    <property type="entry name" value="Outer membrane efflux proteins (OEP)"/>
    <property type="match status" value="1"/>
</dbReference>
<evidence type="ECO:0000313" key="9">
    <source>
        <dbReference type="Proteomes" id="UP000182692"/>
    </source>
</evidence>
<name>A0A1I5L7V4_9GAMM</name>
<organism evidence="8 9">
    <name type="scientific">Enterovibrio norvegicus DSM 15893</name>
    <dbReference type="NCBI Taxonomy" id="1121869"/>
    <lineage>
        <taxon>Bacteria</taxon>
        <taxon>Pseudomonadati</taxon>
        <taxon>Pseudomonadota</taxon>
        <taxon>Gammaproteobacteria</taxon>
        <taxon>Vibrionales</taxon>
        <taxon>Vibrionaceae</taxon>
        <taxon>Enterovibrio</taxon>
    </lineage>
</organism>
<dbReference type="AlphaFoldDB" id="A0A1I5L7V4"/>
<dbReference type="GO" id="GO:1990281">
    <property type="term" value="C:efflux pump complex"/>
    <property type="evidence" value="ECO:0007669"/>
    <property type="project" value="TreeGrafter"/>
</dbReference>
<dbReference type="Pfam" id="PF02321">
    <property type="entry name" value="OEP"/>
    <property type="match status" value="2"/>
</dbReference>
<evidence type="ECO:0000256" key="1">
    <source>
        <dbReference type="ARBA" id="ARBA00004442"/>
    </source>
</evidence>
<evidence type="ECO:0000256" key="2">
    <source>
        <dbReference type="ARBA" id="ARBA00007613"/>
    </source>
</evidence>
<evidence type="ECO:0000256" key="7">
    <source>
        <dbReference type="ARBA" id="ARBA00023237"/>
    </source>
</evidence>
<dbReference type="InterPro" id="IPR003423">
    <property type="entry name" value="OMP_efflux"/>
</dbReference>
<evidence type="ECO:0000256" key="3">
    <source>
        <dbReference type="ARBA" id="ARBA00022448"/>
    </source>
</evidence>
<dbReference type="InterPro" id="IPR051906">
    <property type="entry name" value="TolC-like"/>
</dbReference>
<dbReference type="GO" id="GO:0015562">
    <property type="term" value="F:efflux transmembrane transporter activity"/>
    <property type="evidence" value="ECO:0007669"/>
    <property type="project" value="InterPro"/>
</dbReference>
<evidence type="ECO:0000313" key="8">
    <source>
        <dbReference type="EMBL" id="SFO92956.1"/>
    </source>
</evidence>
<dbReference type="GO" id="GO:0009279">
    <property type="term" value="C:cell outer membrane"/>
    <property type="evidence" value="ECO:0007669"/>
    <property type="project" value="UniProtKB-SubCell"/>
</dbReference>
<dbReference type="PANTHER" id="PTHR30026:SF22">
    <property type="entry name" value="OUTER MEMBRANE EFFLUX PROTEIN"/>
    <property type="match status" value="1"/>
</dbReference>